<dbReference type="Proteomes" id="UP001597244">
    <property type="component" value="Unassembled WGS sequence"/>
</dbReference>
<dbReference type="InterPro" id="IPR001638">
    <property type="entry name" value="Solute-binding_3/MltF_N"/>
</dbReference>
<keyword evidence="4" id="KW-0732">Signal</keyword>
<feature type="domain" description="Solute-binding protein family 3/N-terminal" evidence="5">
    <location>
        <begin position="37"/>
        <end position="256"/>
    </location>
</feature>
<dbReference type="SMART" id="SM00062">
    <property type="entry name" value="PBPb"/>
    <property type="match status" value="1"/>
</dbReference>
<comment type="caution">
    <text evidence="6">The sequence shown here is derived from an EMBL/GenBank/DDBJ whole genome shotgun (WGS) entry which is preliminary data.</text>
</comment>
<accession>A0ABW4DKH6</accession>
<protein>
    <submittedName>
        <fullName evidence="6">Aliphatic sulfonate ABC transporter substrate-binding protein</fullName>
    </submittedName>
</protein>
<evidence type="ECO:0000313" key="7">
    <source>
        <dbReference type="Proteomes" id="UP001597244"/>
    </source>
</evidence>
<comment type="subcellular location">
    <subcellularLocation>
        <location evidence="1">Periplasm</location>
    </subcellularLocation>
</comment>
<evidence type="ECO:0000256" key="1">
    <source>
        <dbReference type="ARBA" id="ARBA00004418"/>
    </source>
</evidence>
<dbReference type="Gene3D" id="3.40.190.10">
    <property type="entry name" value="Periplasmic binding protein-like II"/>
    <property type="match status" value="2"/>
</dbReference>
<organism evidence="6 7">
    <name type="scientific">Lapidilactobacillus mulanensis</name>
    <dbReference type="NCBI Taxonomy" id="2485999"/>
    <lineage>
        <taxon>Bacteria</taxon>
        <taxon>Bacillati</taxon>
        <taxon>Bacillota</taxon>
        <taxon>Bacilli</taxon>
        <taxon>Lactobacillales</taxon>
        <taxon>Lactobacillaceae</taxon>
        <taxon>Lapidilactobacillus</taxon>
    </lineage>
</organism>
<keyword evidence="7" id="KW-1185">Reference proteome</keyword>
<evidence type="ECO:0000256" key="4">
    <source>
        <dbReference type="ARBA" id="ARBA00022729"/>
    </source>
</evidence>
<evidence type="ECO:0000259" key="5">
    <source>
        <dbReference type="SMART" id="SM00062"/>
    </source>
</evidence>
<keyword evidence="3" id="KW-0813">Transport</keyword>
<sequence length="324" mass="35651">MKQRWRKFSLLALLIVWISVAYYGYQQVNGESTTLTTITLGYQKADPFDIARQRGVFAKKMKAKGYKIVWKQFQDGAAELQALKSGSIDYARLGDTPGIVNLAAGADFVYVAAGSTKSNGSGVLVKKTSSIKSIKDLKGKRVAYTKGTSSNYLLLSALKKAGMKSSDITWVNLDNSAASVAFNKGKVDAWATWDPMTSTAELTQDATLLVTGNNGISNNRDYVLSTSTFASNNKEVSSLLIEYLQDDMEWANQYHAKLIKMLSKSLNLSTKVVTRMVERRTYAMTAMNSTTIKEEQNVADLFYEEGLIKKKVDVKSAVADVGDK</sequence>
<dbReference type="InterPro" id="IPR015168">
    <property type="entry name" value="SsuA/THI5"/>
</dbReference>
<reference evidence="7" key="1">
    <citation type="journal article" date="2019" name="Int. J. Syst. Evol. Microbiol.">
        <title>The Global Catalogue of Microorganisms (GCM) 10K type strain sequencing project: providing services to taxonomists for standard genome sequencing and annotation.</title>
        <authorList>
            <consortium name="The Broad Institute Genomics Platform"/>
            <consortium name="The Broad Institute Genome Sequencing Center for Infectious Disease"/>
            <person name="Wu L."/>
            <person name="Ma J."/>
        </authorList>
    </citation>
    <scope>NUCLEOTIDE SEQUENCE [LARGE SCALE GENOMIC DNA]</scope>
    <source>
        <strain evidence="7">CCM 8951</strain>
    </source>
</reference>
<dbReference type="PANTHER" id="PTHR30024">
    <property type="entry name" value="ALIPHATIC SULFONATES-BINDING PROTEIN-RELATED"/>
    <property type="match status" value="1"/>
</dbReference>
<dbReference type="InterPro" id="IPR010067">
    <property type="entry name" value="ABC_SsuA_sub-bd"/>
</dbReference>
<dbReference type="Pfam" id="PF09084">
    <property type="entry name" value="NMT1"/>
    <property type="match status" value="1"/>
</dbReference>
<evidence type="ECO:0000313" key="6">
    <source>
        <dbReference type="EMBL" id="MFD1465167.1"/>
    </source>
</evidence>
<evidence type="ECO:0000256" key="3">
    <source>
        <dbReference type="ARBA" id="ARBA00022448"/>
    </source>
</evidence>
<dbReference type="RefSeq" id="WP_125577116.1">
    <property type="nucleotide sequence ID" value="NZ_JBHTOF010000025.1"/>
</dbReference>
<proteinExistence type="inferred from homology"/>
<dbReference type="NCBIfam" id="TIGR01728">
    <property type="entry name" value="SsuA_fam"/>
    <property type="match status" value="1"/>
</dbReference>
<gene>
    <name evidence="6" type="ORF">ACFQ4L_03555</name>
</gene>
<dbReference type="EMBL" id="JBHTOF010000025">
    <property type="protein sequence ID" value="MFD1465167.1"/>
    <property type="molecule type" value="Genomic_DNA"/>
</dbReference>
<evidence type="ECO:0000256" key="2">
    <source>
        <dbReference type="ARBA" id="ARBA00010742"/>
    </source>
</evidence>
<name>A0ABW4DKH6_9LACO</name>
<comment type="similarity">
    <text evidence="2">Belongs to the bacterial solute-binding protein SsuA/TauA family.</text>
</comment>
<dbReference type="SUPFAM" id="SSF53850">
    <property type="entry name" value="Periplasmic binding protein-like II"/>
    <property type="match status" value="1"/>
</dbReference>
<dbReference type="PANTHER" id="PTHR30024:SF42">
    <property type="entry name" value="ALIPHATIC SULFONATES-BINDING PROTEIN-RELATED"/>
    <property type="match status" value="1"/>
</dbReference>